<gene>
    <name evidence="1" type="ORF">AWH49_02280</name>
</gene>
<evidence type="ECO:0000313" key="2">
    <source>
        <dbReference type="Proteomes" id="UP000076935"/>
    </source>
</evidence>
<dbReference type="Gene3D" id="3.30.750.24">
    <property type="entry name" value="STAS domain"/>
    <property type="match status" value="1"/>
</dbReference>
<sequence>MLNVEGYVIMLMDVTTRTEEEKEKEKLINALSIPILKVWSNTIALPLIGEFDIVYFDLLISAVLEECSSNQIEFVLLN</sequence>
<proteinExistence type="predicted"/>
<dbReference type="InterPro" id="IPR036513">
    <property type="entry name" value="STAS_dom_sf"/>
</dbReference>
<keyword evidence="2" id="KW-1185">Reference proteome</keyword>
<organism evidence="1 2">
    <name type="scientific">Domibacillus aminovorans</name>
    <dbReference type="NCBI Taxonomy" id="29332"/>
    <lineage>
        <taxon>Bacteria</taxon>
        <taxon>Bacillati</taxon>
        <taxon>Bacillota</taxon>
        <taxon>Bacilli</taxon>
        <taxon>Bacillales</taxon>
        <taxon>Bacillaceae</taxon>
        <taxon>Domibacillus</taxon>
    </lineage>
</organism>
<dbReference type="STRING" id="29332.AWH48_14140"/>
<comment type="caution">
    <text evidence="1">The sequence shown here is derived from an EMBL/GenBank/DDBJ whole genome shotgun (WGS) entry which is preliminary data.</text>
</comment>
<dbReference type="RefSeq" id="WP_063965588.1">
    <property type="nucleotide sequence ID" value="NZ_LQWY01000023.1"/>
</dbReference>
<name>A0A177L6Q7_9BACI</name>
<protein>
    <submittedName>
        <fullName evidence="1">Uncharacterized protein</fullName>
    </submittedName>
</protein>
<accession>A0A177L6Q7</accession>
<reference evidence="1 2" key="1">
    <citation type="submission" date="2016-01" db="EMBL/GenBank/DDBJ databases">
        <title>Investigation of taxonomic status of Bacillus aminovorans.</title>
        <authorList>
            <person name="Verma A."/>
            <person name="Pal Y."/>
            <person name="Krishnamurthi S."/>
        </authorList>
    </citation>
    <scope>NUCLEOTIDE SEQUENCE [LARGE SCALE GENOMIC DNA]</scope>
    <source>
        <strain evidence="1 2">DSM 1314</strain>
    </source>
</reference>
<dbReference type="EMBL" id="LQWY01000023">
    <property type="protein sequence ID" value="OAH61134.1"/>
    <property type="molecule type" value="Genomic_DNA"/>
</dbReference>
<evidence type="ECO:0000313" key="1">
    <source>
        <dbReference type="EMBL" id="OAH61134.1"/>
    </source>
</evidence>
<dbReference type="AlphaFoldDB" id="A0A177L6Q7"/>
<dbReference type="Proteomes" id="UP000076935">
    <property type="component" value="Unassembled WGS sequence"/>
</dbReference>